<keyword evidence="2" id="KW-1185">Reference proteome</keyword>
<evidence type="ECO:0000313" key="2">
    <source>
        <dbReference type="Proteomes" id="UP000295341"/>
    </source>
</evidence>
<dbReference type="OrthoDB" id="5513072at2"/>
<organism evidence="1 2">
    <name type="scientific">Panacagrimonas perspica</name>
    <dbReference type="NCBI Taxonomy" id="381431"/>
    <lineage>
        <taxon>Bacteria</taxon>
        <taxon>Pseudomonadati</taxon>
        <taxon>Pseudomonadota</taxon>
        <taxon>Gammaproteobacteria</taxon>
        <taxon>Nevskiales</taxon>
        <taxon>Nevskiaceae</taxon>
        <taxon>Panacagrimonas</taxon>
    </lineage>
</organism>
<dbReference type="PANTHER" id="PTHR43431">
    <property type="entry name" value="OXIDOREDUCTASE, SHORT CHAIN DEHYDROGENASE/REDUCTASE FAMILY (AFU_ORTHOLOGUE AFUA_5G14000)"/>
    <property type="match status" value="1"/>
</dbReference>
<dbReference type="InterPro" id="IPR020904">
    <property type="entry name" value="Sc_DH/Rdtase_CS"/>
</dbReference>
<reference evidence="1 2" key="1">
    <citation type="submission" date="2019-03" db="EMBL/GenBank/DDBJ databases">
        <title>Genomic Encyclopedia of Type Strains, Phase IV (KMG-IV): sequencing the most valuable type-strain genomes for metagenomic binning, comparative biology and taxonomic classification.</title>
        <authorList>
            <person name="Goeker M."/>
        </authorList>
    </citation>
    <scope>NUCLEOTIDE SEQUENCE [LARGE SCALE GENOMIC DNA]</scope>
    <source>
        <strain evidence="1 2">DSM 26377</strain>
    </source>
</reference>
<gene>
    <name evidence="1" type="ORF">DFR24_0035</name>
</gene>
<dbReference type="Proteomes" id="UP000295341">
    <property type="component" value="Unassembled WGS sequence"/>
</dbReference>
<dbReference type="PANTHER" id="PTHR43431:SF7">
    <property type="entry name" value="OXIDOREDUCTASE, SHORT CHAIN DEHYDROGENASE_REDUCTASE FAMILY (AFU_ORTHOLOGUE AFUA_5G14000)"/>
    <property type="match status" value="1"/>
</dbReference>
<dbReference type="Pfam" id="PF00106">
    <property type="entry name" value="adh_short"/>
    <property type="match status" value="1"/>
</dbReference>
<evidence type="ECO:0000313" key="1">
    <source>
        <dbReference type="EMBL" id="TDU30686.1"/>
    </source>
</evidence>
<dbReference type="Gene3D" id="3.40.50.720">
    <property type="entry name" value="NAD(P)-binding Rossmann-like Domain"/>
    <property type="match status" value="1"/>
</dbReference>
<accession>A0A4V3F6V6</accession>
<dbReference type="EMBL" id="SOBT01000008">
    <property type="protein sequence ID" value="TDU30686.1"/>
    <property type="molecule type" value="Genomic_DNA"/>
</dbReference>
<dbReference type="PRINTS" id="PR00081">
    <property type="entry name" value="GDHRDH"/>
</dbReference>
<proteinExistence type="predicted"/>
<sequence>MSTSIKPVCAIVGAGEGLGASLARVFAADGCDVALLSRTAAGSAEAQTAARQANPSGRTLYVEADASKAESLEAGLKSVASQLGAVDILIYNVRGSVSFKPPLESSCDELREILDVEVVGAFAATRAVLPAMLERGSGTILYSSATAALRGSANGLLYATAKFGLRGMAQSVAKAYAAKGVHVAHLRLDCDLDVPIVRQMRGASFKKENTAQTDDVAQTYLWVHKQPRSAWSNEVELRPYTETWTI</sequence>
<dbReference type="InterPro" id="IPR036291">
    <property type="entry name" value="NAD(P)-bd_dom_sf"/>
</dbReference>
<comment type="caution">
    <text evidence="1">The sequence shown here is derived from an EMBL/GenBank/DDBJ whole genome shotgun (WGS) entry which is preliminary data.</text>
</comment>
<dbReference type="AlphaFoldDB" id="A0A4V3F6V6"/>
<dbReference type="PROSITE" id="PS00061">
    <property type="entry name" value="ADH_SHORT"/>
    <property type="match status" value="1"/>
</dbReference>
<name>A0A4V3F6V6_9GAMM</name>
<protein>
    <submittedName>
        <fullName evidence="1">NADP-dependent 3-hydroxy acid dehydrogenase YdfG</fullName>
    </submittedName>
</protein>
<dbReference type="InterPro" id="IPR002347">
    <property type="entry name" value="SDR_fam"/>
</dbReference>
<dbReference type="RefSeq" id="WP_133879338.1">
    <property type="nucleotide sequence ID" value="NZ_MWIN01000023.1"/>
</dbReference>
<dbReference type="SUPFAM" id="SSF51735">
    <property type="entry name" value="NAD(P)-binding Rossmann-fold domains"/>
    <property type="match status" value="1"/>
</dbReference>